<dbReference type="HOGENOM" id="CLU_811981_0_0_1"/>
<dbReference type="AlphaFoldDB" id="K1QG25"/>
<gene>
    <name evidence="1" type="ORF">CGI_10019260</name>
</gene>
<accession>K1QG25</accession>
<organism evidence="1">
    <name type="scientific">Magallana gigas</name>
    <name type="common">Pacific oyster</name>
    <name type="synonym">Crassostrea gigas</name>
    <dbReference type="NCBI Taxonomy" id="29159"/>
    <lineage>
        <taxon>Eukaryota</taxon>
        <taxon>Metazoa</taxon>
        <taxon>Spiralia</taxon>
        <taxon>Lophotrochozoa</taxon>
        <taxon>Mollusca</taxon>
        <taxon>Bivalvia</taxon>
        <taxon>Autobranchia</taxon>
        <taxon>Pteriomorphia</taxon>
        <taxon>Ostreida</taxon>
        <taxon>Ostreoidea</taxon>
        <taxon>Ostreidae</taxon>
        <taxon>Magallana</taxon>
    </lineage>
</organism>
<name>K1QG25_MAGGI</name>
<dbReference type="EMBL" id="JH818074">
    <property type="protein sequence ID" value="EKC35847.1"/>
    <property type="molecule type" value="Genomic_DNA"/>
</dbReference>
<proteinExistence type="predicted"/>
<dbReference type="InParanoid" id="K1QG25"/>
<evidence type="ECO:0000313" key="1">
    <source>
        <dbReference type="EMBL" id="EKC35847.1"/>
    </source>
</evidence>
<sequence>MKAMKNDKYRLGNSCIPCEGLPITTITFGFYLLLFMMAIITNGFTNSLCTKLKVVCHFFQMVYLTFLIKIQWPVLIQKVVIGLAFVTFNSNVIPIKCLIPSISSLHIHYLEWGSSFLIVVITVLITVLVDRSLRSVIRTETDVDQNQKKWGRRLIFLRLVFFVMVMMYVPVALSVVHSSLCSGVIPANLQFFGTLFLLFFVLLIPSLTVFVSLRQRRWQLLSTISQQYRAVTWGSRKTEIHTFFEIQSTLTVGLMQALPLLLTQGVSSPTLEYLVLGCIGLTTVIGLVMIFMTPMEKDEGMQISPSEGNLGTSSQTSHRWCNKVTPLTFEEEVELNRKQLEF</sequence>
<protein>
    <submittedName>
        <fullName evidence="1">Uncharacterized protein</fullName>
    </submittedName>
</protein>
<reference evidence="1" key="1">
    <citation type="journal article" date="2012" name="Nature">
        <title>The oyster genome reveals stress adaptation and complexity of shell formation.</title>
        <authorList>
            <person name="Zhang G."/>
            <person name="Fang X."/>
            <person name="Guo X."/>
            <person name="Li L."/>
            <person name="Luo R."/>
            <person name="Xu F."/>
            <person name="Yang P."/>
            <person name="Zhang L."/>
            <person name="Wang X."/>
            <person name="Qi H."/>
            <person name="Xiong Z."/>
            <person name="Que H."/>
            <person name="Xie Y."/>
            <person name="Holland P.W."/>
            <person name="Paps J."/>
            <person name="Zhu Y."/>
            <person name="Wu F."/>
            <person name="Chen Y."/>
            <person name="Wang J."/>
            <person name="Peng C."/>
            <person name="Meng J."/>
            <person name="Yang L."/>
            <person name="Liu J."/>
            <person name="Wen B."/>
            <person name="Zhang N."/>
            <person name="Huang Z."/>
            <person name="Zhu Q."/>
            <person name="Feng Y."/>
            <person name="Mount A."/>
            <person name="Hedgecock D."/>
            <person name="Xu Z."/>
            <person name="Liu Y."/>
            <person name="Domazet-Loso T."/>
            <person name="Du Y."/>
            <person name="Sun X."/>
            <person name="Zhang S."/>
            <person name="Liu B."/>
            <person name="Cheng P."/>
            <person name="Jiang X."/>
            <person name="Li J."/>
            <person name="Fan D."/>
            <person name="Wang W."/>
            <person name="Fu W."/>
            <person name="Wang T."/>
            <person name="Wang B."/>
            <person name="Zhang J."/>
            <person name="Peng Z."/>
            <person name="Li Y."/>
            <person name="Li N."/>
            <person name="Wang J."/>
            <person name="Chen M."/>
            <person name="He Y."/>
            <person name="Tan F."/>
            <person name="Song X."/>
            <person name="Zheng Q."/>
            <person name="Huang R."/>
            <person name="Yang H."/>
            <person name="Du X."/>
            <person name="Chen L."/>
            <person name="Yang M."/>
            <person name="Gaffney P.M."/>
            <person name="Wang S."/>
            <person name="Luo L."/>
            <person name="She Z."/>
            <person name="Ming Y."/>
            <person name="Huang W."/>
            <person name="Zhang S."/>
            <person name="Huang B."/>
            <person name="Zhang Y."/>
            <person name="Qu T."/>
            <person name="Ni P."/>
            <person name="Miao G."/>
            <person name="Wang J."/>
            <person name="Wang Q."/>
            <person name="Steinberg C.E."/>
            <person name="Wang H."/>
            <person name="Li N."/>
            <person name="Qian L."/>
            <person name="Zhang G."/>
            <person name="Li Y."/>
            <person name="Yang H."/>
            <person name="Liu X."/>
            <person name="Wang J."/>
            <person name="Yin Y."/>
            <person name="Wang J."/>
        </authorList>
    </citation>
    <scope>NUCLEOTIDE SEQUENCE [LARGE SCALE GENOMIC DNA]</scope>
    <source>
        <strain evidence="1">05x7-T-G4-1.051#20</strain>
    </source>
</reference>